<feature type="compositionally biased region" description="Basic residues" evidence="1">
    <location>
        <begin position="1"/>
        <end position="13"/>
    </location>
</feature>
<dbReference type="Proteomes" id="UP000193411">
    <property type="component" value="Unassembled WGS sequence"/>
</dbReference>
<feature type="compositionally biased region" description="Low complexity" evidence="1">
    <location>
        <begin position="280"/>
        <end position="296"/>
    </location>
</feature>
<feature type="compositionally biased region" description="Acidic residues" evidence="1">
    <location>
        <begin position="326"/>
        <end position="341"/>
    </location>
</feature>
<feature type="region of interest" description="Disordered" evidence="1">
    <location>
        <begin position="95"/>
        <end position="140"/>
    </location>
</feature>
<evidence type="ECO:0000313" key="3">
    <source>
        <dbReference type="Proteomes" id="UP000193411"/>
    </source>
</evidence>
<evidence type="ECO:0000313" key="2">
    <source>
        <dbReference type="EMBL" id="ORZ41613.1"/>
    </source>
</evidence>
<dbReference type="OrthoDB" id="5586865at2759"/>
<dbReference type="EMBL" id="MCFL01000001">
    <property type="protein sequence ID" value="ORZ41613.1"/>
    <property type="molecule type" value="Genomic_DNA"/>
</dbReference>
<evidence type="ECO:0000256" key="1">
    <source>
        <dbReference type="SAM" id="MobiDB-lite"/>
    </source>
</evidence>
<reference evidence="2 3" key="1">
    <citation type="submission" date="2016-07" db="EMBL/GenBank/DDBJ databases">
        <title>Pervasive Adenine N6-methylation of Active Genes in Fungi.</title>
        <authorList>
            <consortium name="DOE Joint Genome Institute"/>
            <person name="Mondo S.J."/>
            <person name="Dannebaum R.O."/>
            <person name="Kuo R.C."/>
            <person name="Labutti K."/>
            <person name="Haridas S."/>
            <person name="Kuo A."/>
            <person name="Salamov A."/>
            <person name="Ahrendt S.R."/>
            <person name="Lipzen A."/>
            <person name="Sullivan W."/>
            <person name="Andreopoulos W.B."/>
            <person name="Clum A."/>
            <person name="Lindquist E."/>
            <person name="Daum C."/>
            <person name="Ramamoorthy G.K."/>
            <person name="Gryganskyi A."/>
            <person name="Culley D."/>
            <person name="Magnuson J.K."/>
            <person name="James T.Y."/>
            <person name="O'Malley M.A."/>
            <person name="Stajich J.E."/>
            <person name="Spatafora J.W."/>
            <person name="Visel A."/>
            <person name="Grigoriev I.V."/>
        </authorList>
    </citation>
    <scope>NUCLEOTIDE SEQUENCE [LARGE SCALE GENOMIC DNA]</scope>
    <source>
        <strain evidence="2 3">PL171</strain>
    </source>
</reference>
<name>A0A1Y2I6C2_9FUNG</name>
<organism evidence="2 3">
    <name type="scientific">Catenaria anguillulae PL171</name>
    <dbReference type="NCBI Taxonomy" id="765915"/>
    <lineage>
        <taxon>Eukaryota</taxon>
        <taxon>Fungi</taxon>
        <taxon>Fungi incertae sedis</taxon>
        <taxon>Blastocladiomycota</taxon>
        <taxon>Blastocladiomycetes</taxon>
        <taxon>Blastocladiales</taxon>
        <taxon>Catenariaceae</taxon>
        <taxon>Catenaria</taxon>
    </lineage>
</organism>
<feature type="compositionally biased region" description="Polar residues" evidence="1">
    <location>
        <begin position="410"/>
        <end position="425"/>
    </location>
</feature>
<feature type="compositionally biased region" description="Low complexity" evidence="1">
    <location>
        <begin position="224"/>
        <end position="235"/>
    </location>
</feature>
<protein>
    <submittedName>
        <fullName evidence="2">Uncharacterized protein</fullName>
    </submittedName>
</protein>
<gene>
    <name evidence="2" type="ORF">BCR44DRAFT_1423177</name>
</gene>
<feature type="region of interest" description="Disordered" evidence="1">
    <location>
        <begin position="170"/>
        <end position="260"/>
    </location>
</feature>
<proteinExistence type="predicted"/>
<sequence>MFHQHQQHSRSLPRRLAQVQEPESESYFSQLPMPDPPSPGAATVPLPLPLPVTPNAHLQPLPWSRPSPSAVVMQSTVDPVPAGPVALVTSGRAPPRRAMSLHSPHGRPTLSTSLPRHFGHGHSPLSAFSSSASPPPSTVPTDLASAVRLLHQLSAGIQSLPLSKPPTGISTSVLVQSPPSSVGNGVGHVPPSSSVEPSIFSSLTFSPPTSAPRRKRRVVDELESPTSTRATSPSRIPVSHQHPTQLSPILGSDGDDDTASVSLVTTSSAKLLDSPESVPHHLTSTSSPTSTLILPPACRSPSPLPDSAITNLPTTGTQPDDGNASDVEDMYDEWDPNDLDEGFDRSSSPPSAPPGPPQTSLQRSRFPPPKRSFTAPIPPRGSSLHFGQASSSPCTPPKPPLPVHADSGHHSPSTSLDALPSATNQPMQKRRVHFPPTPHLVSLMIPVALPADYDRTPTTTDRMLFQDTVYLLELRSLMRRQHALAHARGHPSPATGGTDHGVCGCGRLDLDADTELDTEAADTLDEEDADATEVDDEDHAGGAYAAYRSGKAETMAAFKPRVWRRPPVVAAPGMRSRSPGLMVSVKVMVPSLDELEEMEMRDAAARPLVNVFCGTAAAAAAQAAKASTAVAAESGSRKFADDDVVWW</sequence>
<dbReference type="AlphaFoldDB" id="A0A1Y2I6C2"/>
<keyword evidence="3" id="KW-1185">Reference proteome</keyword>
<feature type="compositionally biased region" description="Low complexity" evidence="1">
    <location>
        <begin position="175"/>
        <end position="202"/>
    </location>
</feature>
<feature type="compositionally biased region" description="Polar residues" evidence="1">
    <location>
        <begin position="308"/>
        <end position="320"/>
    </location>
</feature>
<feature type="region of interest" description="Disordered" evidence="1">
    <location>
        <begin position="272"/>
        <end position="425"/>
    </location>
</feature>
<feature type="compositionally biased region" description="Low complexity" evidence="1">
    <location>
        <begin position="123"/>
        <end position="132"/>
    </location>
</feature>
<comment type="caution">
    <text evidence="2">The sequence shown here is derived from an EMBL/GenBank/DDBJ whole genome shotgun (WGS) entry which is preliminary data.</text>
</comment>
<feature type="region of interest" description="Disordered" evidence="1">
    <location>
        <begin position="1"/>
        <end position="48"/>
    </location>
</feature>
<accession>A0A1Y2I6C2</accession>